<evidence type="ECO:0000313" key="8">
    <source>
        <dbReference type="EMBL" id="OZG67966.1"/>
    </source>
</evidence>
<dbReference type="FunFam" id="3.40.640.10:FF:000033">
    <property type="entry name" value="Aspartate aminotransferase"/>
    <property type="match status" value="1"/>
</dbReference>
<dbReference type="RefSeq" id="WP_094692574.1">
    <property type="nucleotide sequence ID" value="NZ_JBDNSG010000009.1"/>
</dbReference>
<dbReference type="PANTHER" id="PTHR46383">
    <property type="entry name" value="ASPARTATE AMINOTRANSFERASE"/>
    <property type="match status" value="1"/>
</dbReference>
<dbReference type="Pfam" id="PF00155">
    <property type="entry name" value="Aminotran_1_2"/>
    <property type="match status" value="1"/>
</dbReference>
<accession>A0A261GAG2</accession>
<keyword evidence="5" id="KW-0663">Pyridoxal phosphate</keyword>
<proteinExistence type="inferred from homology"/>
<gene>
    <name evidence="8" type="ORF">BAQU_0611</name>
</gene>
<dbReference type="InterPro" id="IPR050596">
    <property type="entry name" value="AspAT/PAT-like"/>
</dbReference>
<dbReference type="EMBL" id="MWXA01000003">
    <property type="protein sequence ID" value="OZG67966.1"/>
    <property type="molecule type" value="Genomic_DNA"/>
</dbReference>
<dbReference type="GO" id="GO:0006520">
    <property type="term" value="P:amino acid metabolic process"/>
    <property type="evidence" value="ECO:0007669"/>
    <property type="project" value="InterPro"/>
</dbReference>
<dbReference type="SUPFAM" id="SSF53383">
    <property type="entry name" value="PLP-dependent transferases"/>
    <property type="match status" value="1"/>
</dbReference>
<dbReference type="InterPro" id="IPR004839">
    <property type="entry name" value="Aminotransferase_I/II_large"/>
</dbReference>
<evidence type="ECO:0000256" key="4">
    <source>
        <dbReference type="ARBA" id="ARBA00022679"/>
    </source>
</evidence>
<name>A0A261GAG2_9BIFI</name>
<keyword evidence="9" id="KW-1185">Reference proteome</keyword>
<comment type="cofactor">
    <cofactor evidence="1 6">
        <name>pyridoxal 5'-phosphate</name>
        <dbReference type="ChEBI" id="CHEBI:597326"/>
    </cofactor>
</comment>
<evidence type="ECO:0000313" key="9">
    <source>
        <dbReference type="Proteomes" id="UP000216451"/>
    </source>
</evidence>
<evidence type="ECO:0000256" key="1">
    <source>
        <dbReference type="ARBA" id="ARBA00001933"/>
    </source>
</evidence>
<sequence length="404" mass="43744">MTAQAWQTLSNRIQQVAPSATLAVDTKAKTMKAEGIDIIGFGAGEPNFPTPGYIVDAAVAACQDPKNHRYTPTAGLPELRAAIARKTERDSGYAVDPAQVVVTNGGKQAVYETLQVLIDPGDEVIVPAPYWTSYPEMVKLAGGKPISVLASVDQGFIPTVAQLDAARSERTKAIIVNSPSNPCGSVWDAKTIRDIAHWAIEHHIWILSDEIYEHLTYDNTVTSYIGAEVPECREQLIVLNGVAKTFAMTGWRVGWLIAPRFFAQAVSKLQGHLSSNVSDVSQRAALAAVSGDLSAVAHMRSAFDIRRQHIEAMLNEIPDVFCPNPTGAFYAFCNVTGLLNKPHGQHSSVAYTSAELAALLLEEAHIAAVPGEAFGAEGYLRFSYALDDKDLIEGIRRFKAWVEA</sequence>
<feature type="domain" description="Aminotransferase class I/classII large" evidence="7">
    <location>
        <begin position="37"/>
        <end position="397"/>
    </location>
</feature>
<dbReference type="PROSITE" id="PS00105">
    <property type="entry name" value="AA_TRANSFER_CLASS_1"/>
    <property type="match status" value="1"/>
</dbReference>
<organism evidence="8 9">
    <name type="scientific">Bifidobacterium aquikefiri</name>
    <dbReference type="NCBI Taxonomy" id="1653207"/>
    <lineage>
        <taxon>Bacteria</taxon>
        <taxon>Bacillati</taxon>
        <taxon>Actinomycetota</taxon>
        <taxon>Actinomycetes</taxon>
        <taxon>Bifidobacteriales</taxon>
        <taxon>Bifidobacteriaceae</taxon>
        <taxon>Bifidobacterium</taxon>
    </lineage>
</organism>
<dbReference type="Gene3D" id="3.90.1150.10">
    <property type="entry name" value="Aspartate Aminotransferase, domain 1"/>
    <property type="match status" value="1"/>
</dbReference>
<dbReference type="EC" id="2.6.1.-" evidence="6"/>
<dbReference type="GO" id="GO:0008483">
    <property type="term" value="F:transaminase activity"/>
    <property type="evidence" value="ECO:0007669"/>
    <property type="project" value="UniProtKB-KW"/>
</dbReference>
<comment type="similarity">
    <text evidence="2 6">Belongs to the class-I pyridoxal-phosphate-dependent aminotransferase family.</text>
</comment>
<keyword evidence="3 6" id="KW-0032">Aminotransferase</keyword>
<protein>
    <recommendedName>
        <fullName evidence="6">Aminotransferase</fullName>
        <ecNumber evidence="6">2.6.1.-</ecNumber>
    </recommendedName>
</protein>
<evidence type="ECO:0000259" key="7">
    <source>
        <dbReference type="Pfam" id="PF00155"/>
    </source>
</evidence>
<dbReference type="InterPro" id="IPR004838">
    <property type="entry name" value="NHTrfase_class1_PyrdxlP-BS"/>
</dbReference>
<evidence type="ECO:0000256" key="5">
    <source>
        <dbReference type="ARBA" id="ARBA00022898"/>
    </source>
</evidence>
<evidence type="ECO:0000256" key="2">
    <source>
        <dbReference type="ARBA" id="ARBA00007441"/>
    </source>
</evidence>
<dbReference type="InterPro" id="IPR015424">
    <property type="entry name" value="PyrdxlP-dep_Trfase"/>
</dbReference>
<dbReference type="GO" id="GO:0030170">
    <property type="term" value="F:pyridoxal phosphate binding"/>
    <property type="evidence" value="ECO:0007669"/>
    <property type="project" value="InterPro"/>
</dbReference>
<dbReference type="Gene3D" id="3.40.640.10">
    <property type="entry name" value="Type I PLP-dependent aspartate aminotransferase-like (Major domain)"/>
    <property type="match status" value="1"/>
</dbReference>
<dbReference type="AlphaFoldDB" id="A0A261GAG2"/>
<dbReference type="Proteomes" id="UP000216451">
    <property type="component" value="Unassembled WGS sequence"/>
</dbReference>
<dbReference type="PRINTS" id="PR00753">
    <property type="entry name" value="ACCSYNTHASE"/>
</dbReference>
<dbReference type="InterPro" id="IPR015422">
    <property type="entry name" value="PyrdxlP-dep_Trfase_small"/>
</dbReference>
<dbReference type="CDD" id="cd00609">
    <property type="entry name" value="AAT_like"/>
    <property type="match status" value="1"/>
</dbReference>
<comment type="caution">
    <text evidence="8">The sequence shown here is derived from an EMBL/GenBank/DDBJ whole genome shotgun (WGS) entry which is preliminary data.</text>
</comment>
<dbReference type="OrthoDB" id="9763453at2"/>
<dbReference type="PANTHER" id="PTHR46383:SF1">
    <property type="entry name" value="ASPARTATE AMINOTRANSFERASE"/>
    <property type="match status" value="1"/>
</dbReference>
<keyword evidence="4 6" id="KW-0808">Transferase</keyword>
<evidence type="ECO:0000256" key="6">
    <source>
        <dbReference type="RuleBase" id="RU000481"/>
    </source>
</evidence>
<dbReference type="GeneID" id="98295285"/>
<evidence type="ECO:0000256" key="3">
    <source>
        <dbReference type="ARBA" id="ARBA00022576"/>
    </source>
</evidence>
<dbReference type="InterPro" id="IPR015421">
    <property type="entry name" value="PyrdxlP-dep_Trfase_major"/>
</dbReference>
<reference evidence="8 9" key="1">
    <citation type="journal article" date="2017" name="BMC Genomics">
        <title>Comparative genomic and phylogenomic analyses of the Bifidobacteriaceae family.</title>
        <authorList>
            <person name="Lugli G.A."/>
            <person name="Milani C."/>
            <person name="Turroni F."/>
            <person name="Duranti S."/>
            <person name="Mancabelli L."/>
            <person name="Mangifesta M."/>
            <person name="Ferrario C."/>
            <person name="Modesto M."/>
            <person name="Mattarelli P."/>
            <person name="Jiri K."/>
            <person name="van Sinderen D."/>
            <person name="Ventura M."/>
        </authorList>
    </citation>
    <scope>NUCLEOTIDE SEQUENCE [LARGE SCALE GENOMIC DNA]</scope>
    <source>
        <strain evidence="8 9">LMG 28769</strain>
    </source>
</reference>